<evidence type="ECO:0000256" key="1">
    <source>
        <dbReference type="SAM" id="MobiDB-lite"/>
    </source>
</evidence>
<dbReference type="Pfam" id="PF02583">
    <property type="entry name" value="Trns_repr_metal"/>
    <property type="match status" value="1"/>
</dbReference>
<reference evidence="2" key="2">
    <citation type="submission" date="2021-04" db="EMBL/GenBank/DDBJ databases">
        <authorList>
            <person name="Gilroy R."/>
        </authorList>
    </citation>
    <scope>NUCLEOTIDE SEQUENCE</scope>
    <source>
        <strain evidence="2">CHK185-5351</strain>
    </source>
</reference>
<evidence type="ECO:0000313" key="2">
    <source>
        <dbReference type="EMBL" id="HJC16089.1"/>
    </source>
</evidence>
<dbReference type="GO" id="GO:0046872">
    <property type="term" value="F:metal ion binding"/>
    <property type="evidence" value="ECO:0007669"/>
    <property type="project" value="InterPro"/>
</dbReference>
<sequence>MGEERHTHVQEDGTLLTHTHGDDHGHTHTHKHTSTKAVLNRLSRAIGHMESIKRMVEEGRDCTEVLVQLSAVKAAINNTGKIILEDHIEHCIVDAVEHGDRQAIAELNKAIDRFVK</sequence>
<name>A0A9D2NCE5_9FIRM</name>
<dbReference type="GO" id="GO:0045892">
    <property type="term" value="P:negative regulation of DNA-templated transcription"/>
    <property type="evidence" value="ECO:0007669"/>
    <property type="project" value="UniProtKB-ARBA"/>
</dbReference>
<dbReference type="Gene3D" id="1.20.58.1000">
    <property type="entry name" value="Metal-sensitive repressor, helix protomer"/>
    <property type="match status" value="1"/>
</dbReference>
<evidence type="ECO:0000313" key="3">
    <source>
        <dbReference type="Proteomes" id="UP000823849"/>
    </source>
</evidence>
<comment type="caution">
    <text evidence="2">The sequence shown here is derived from an EMBL/GenBank/DDBJ whole genome shotgun (WGS) entry which is preliminary data.</text>
</comment>
<protein>
    <submittedName>
        <fullName evidence="2">Metal-sensing transcriptional repressor</fullName>
    </submittedName>
</protein>
<dbReference type="GO" id="GO:0003677">
    <property type="term" value="F:DNA binding"/>
    <property type="evidence" value="ECO:0007669"/>
    <property type="project" value="InterPro"/>
</dbReference>
<dbReference type="PANTHER" id="PTHR33677">
    <property type="entry name" value="TRANSCRIPTIONAL REPRESSOR FRMR-RELATED"/>
    <property type="match status" value="1"/>
</dbReference>
<dbReference type="InterPro" id="IPR038390">
    <property type="entry name" value="Metal_Tscrpt_repr_sf"/>
</dbReference>
<dbReference type="CDD" id="cd10158">
    <property type="entry name" value="CsoR-like_DUF156_1"/>
    <property type="match status" value="1"/>
</dbReference>
<feature type="region of interest" description="Disordered" evidence="1">
    <location>
        <begin position="1"/>
        <end position="36"/>
    </location>
</feature>
<dbReference type="Proteomes" id="UP000823849">
    <property type="component" value="Unassembled WGS sequence"/>
</dbReference>
<feature type="compositionally biased region" description="Basic and acidic residues" evidence="1">
    <location>
        <begin position="1"/>
        <end position="11"/>
    </location>
</feature>
<dbReference type="EMBL" id="DWWU01000039">
    <property type="protein sequence ID" value="HJC16089.1"/>
    <property type="molecule type" value="Genomic_DNA"/>
</dbReference>
<dbReference type="PANTHER" id="PTHR33677:SF3">
    <property type="entry name" value="COPPER-SENSING TRANSCRIPTIONAL REPRESSOR RICR"/>
    <property type="match status" value="1"/>
</dbReference>
<organism evidence="2 3">
    <name type="scientific">Candidatus Fusicatenibacter intestinigallinarum</name>
    <dbReference type="NCBI Taxonomy" id="2838598"/>
    <lineage>
        <taxon>Bacteria</taxon>
        <taxon>Bacillati</taxon>
        <taxon>Bacillota</taxon>
        <taxon>Clostridia</taxon>
        <taxon>Lachnospirales</taxon>
        <taxon>Lachnospiraceae</taxon>
        <taxon>Fusicatenibacter</taxon>
    </lineage>
</organism>
<dbReference type="AlphaFoldDB" id="A0A9D2NCE5"/>
<accession>A0A9D2NCE5</accession>
<proteinExistence type="predicted"/>
<gene>
    <name evidence="2" type="ORF">H9705_09805</name>
</gene>
<reference evidence="2" key="1">
    <citation type="journal article" date="2021" name="PeerJ">
        <title>Extensive microbial diversity within the chicken gut microbiome revealed by metagenomics and culture.</title>
        <authorList>
            <person name="Gilroy R."/>
            <person name="Ravi A."/>
            <person name="Getino M."/>
            <person name="Pursley I."/>
            <person name="Horton D.L."/>
            <person name="Alikhan N.F."/>
            <person name="Baker D."/>
            <person name="Gharbi K."/>
            <person name="Hall N."/>
            <person name="Watson M."/>
            <person name="Adriaenssens E.M."/>
            <person name="Foster-Nyarko E."/>
            <person name="Jarju S."/>
            <person name="Secka A."/>
            <person name="Antonio M."/>
            <person name="Oren A."/>
            <person name="Chaudhuri R.R."/>
            <person name="La Ragione R."/>
            <person name="Hildebrand F."/>
            <person name="Pallen M.J."/>
        </authorList>
    </citation>
    <scope>NUCLEOTIDE SEQUENCE</scope>
    <source>
        <strain evidence="2">CHK185-5351</strain>
    </source>
</reference>
<dbReference type="InterPro" id="IPR003735">
    <property type="entry name" value="Metal_Tscrpt_repr"/>
</dbReference>